<proteinExistence type="predicted"/>
<dbReference type="Pfam" id="PF13302">
    <property type="entry name" value="Acetyltransf_3"/>
    <property type="match status" value="1"/>
</dbReference>
<dbReference type="InterPro" id="IPR051531">
    <property type="entry name" value="N-acetyltransferase"/>
</dbReference>
<evidence type="ECO:0000259" key="2">
    <source>
        <dbReference type="Pfam" id="PF13302"/>
    </source>
</evidence>
<evidence type="ECO:0000313" key="3">
    <source>
        <dbReference type="EMBL" id="KTB40563.1"/>
    </source>
</evidence>
<comment type="caution">
    <text evidence="3">The sequence shown here is derived from an EMBL/GenBank/DDBJ whole genome shotgun (WGS) entry which is preliminary data.</text>
</comment>
<feature type="region of interest" description="Disordered" evidence="1">
    <location>
        <begin position="426"/>
        <end position="487"/>
    </location>
</feature>
<feature type="region of interest" description="Disordered" evidence="1">
    <location>
        <begin position="81"/>
        <end position="104"/>
    </location>
</feature>
<feature type="compositionally biased region" description="Basic and acidic residues" evidence="1">
    <location>
        <begin position="352"/>
        <end position="362"/>
    </location>
</feature>
<dbReference type="SUPFAM" id="SSF55729">
    <property type="entry name" value="Acyl-CoA N-acyltransferases (Nat)"/>
    <property type="match status" value="1"/>
</dbReference>
<dbReference type="PANTHER" id="PTHR43792:SF1">
    <property type="entry name" value="N-ACETYLTRANSFERASE DOMAIN-CONTAINING PROTEIN"/>
    <property type="match status" value="1"/>
</dbReference>
<dbReference type="PANTHER" id="PTHR43792">
    <property type="entry name" value="GNAT FAMILY, PUTATIVE (AFU_ORTHOLOGUE AFUA_3G00765)-RELATED-RELATED"/>
    <property type="match status" value="1"/>
</dbReference>
<feature type="compositionally biased region" description="Polar residues" evidence="1">
    <location>
        <begin position="182"/>
        <end position="195"/>
    </location>
</feature>
<gene>
    <name evidence="3" type="ORF">WG66_6873</name>
</gene>
<dbReference type="Gene3D" id="3.40.630.30">
    <property type="match status" value="1"/>
</dbReference>
<evidence type="ECO:0000313" key="4">
    <source>
        <dbReference type="Proteomes" id="UP000054988"/>
    </source>
</evidence>
<feature type="compositionally biased region" description="Low complexity" evidence="1">
    <location>
        <begin position="367"/>
        <end position="383"/>
    </location>
</feature>
<dbReference type="AlphaFoldDB" id="A0A0W0FW56"/>
<feature type="compositionally biased region" description="Polar residues" evidence="1">
    <location>
        <begin position="434"/>
        <end position="465"/>
    </location>
</feature>
<accession>A0A0W0FW56</accession>
<dbReference type="InterPro" id="IPR000182">
    <property type="entry name" value="GNAT_dom"/>
</dbReference>
<feature type="region of interest" description="Disordered" evidence="1">
    <location>
        <begin position="352"/>
        <end position="388"/>
    </location>
</feature>
<feature type="region of interest" description="Disordered" evidence="1">
    <location>
        <begin position="140"/>
        <end position="195"/>
    </location>
</feature>
<dbReference type="CDD" id="cd04301">
    <property type="entry name" value="NAT_SF"/>
    <property type="match status" value="1"/>
</dbReference>
<sequence>MVTPSRMSTDASTPPSPKVILRSGLHNQDDNLDELVALYEEFQVASVEASNPAEDFLTFASRCFHFAAICKPEEGLVKYEDTETRRGRAPPVQFSESYEPNTYQTRNQWGSTRATSWNQARFGSNAQIYSGWRQDWRGASSCKQESSNENLPTFDDCGRFDSSPSTSADRSTDTYWPHHTATDSQFVPNHQSPQSTPDKLIGMIYLIESQPPPVPGTVGEMSIGIILHSNYRGLGYAKAAVQKMLNFAFDELKVHRVQALLTDTYYKDRALNLFTQLCFGHEGTRRRSFFSHLEQEYKDITCLAILDTDWVMRSYFTAAPKSLWDEMLLRHERERDELLRWDTERKRTLHRTDSVETIRDGDATTTESDSAISDAESSSGSARSKGKKRLFSWQEDGVSNISQYVHYGSDPDDSDVDGDDHLRMKFRKIGTDNAGPSTSQRDGSPQSSEDGYESAATSVPSTSSEWDVVDEWSDSGSAFSPVDGDDL</sequence>
<feature type="compositionally biased region" description="Polar residues" evidence="1">
    <location>
        <begin position="141"/>
        <end position="151"/>
    </location>
</feature>
<dbReference type="GO" id="GO:0016747">
    <property type="term" value="F:acyltransferase activity, transferring groups other than amino-acyl groups"/>
    <property type="evidence" value="ECO:0007669"/>
    <property type="project" value="InterPro"/>
</dbReference>
<protein>
    <recommendedName>
        <fullName evidence="2">N-acetyltransferase domain-containing protein</fullName>
    </recommendedName>
</protein>
<dbReference type="Proteomes" id="UP000054988">
    <property type="component" value="Unassembled WGS sequence"/>
</dbReference>
<reference evidence="3 4" key="1">
    <citation type="submission" date="2015-12" db="EMBL/GenBank/DDBJ databases">
        <title>Draft genome sequence of Moniliophthora roreri, the causal agent of frosty pod rot of cacao.</title>
        <authorList>
            <person name="Aime M.C."/>
            <person name="Diaz-Valderrama J.R."/>
            <person name="Kijpornyongpan T."/>
            <person name="Phillips-Mora W."/>
        </authorList>
    </citation>
    <scope>NUCLEOTIDE SEQUENCE [LARGE SCALE GENOMIC DNA]</scope>
    <source>
        <strain evidence="3 4">MCA 2952</strain>
    </source>
</reference>
<dbReference type="eggNOG" id="ENOG502STB6">
    <property type="taxonomic scope" value="Eukaryota"/>
</dbReference>
<evidence type="ECO:0000256" key="1">
    <source>
        <dbReference type="SAM" id="MobiDB-lite"/>
    </source>
</evidence>
<feature type="domain" description="N-acetyltransferase" evidence="2">
    <location>
        <begin position="198"/>
        <end position="259"/>
    </location>
</feature>
<feature type="compositionally biased region" description="Polar residues" evidence="1">
    <location>
        <begin position="94"/>
        <end position="104"/>
    </location>
</feature>
<organism evidence="3 4">
    <name type="scientific">Moniliophthora roreri</name>
    <name type="common">Frosty pod rot fungus</name>
    <name type="synonym">Monilia roreri</name>
    <dbReference type="NCBI Taxonomy" id="221103"/>
    <lineage>
        <taxon>Eukaryota</taxon>
        <taxon>Fungi</taxon>
        <taxon>Dikarya</taxon>
        <taxon>Basidiomycota</taxon>
        <taxon>Agaricomycotina</taxon>
        <taxon>Agaricomycetes</taxon>
        <taxon>Agaricomycetidae</taxon>
        <taxon>Agaricales</taxon>
        <taxon>Marasmiineae</taxon>
        <taxon>Marasmiaceae</taxon>
        <taxon>Moniliophthora</taxon>
    </lineage>
</organism>
<dbReference type="EMBL" id="LATX01001570">
    <property type="protein sequence ID" value="KTB40563.1"/>
    <property type="molecule type" value="Genomic_DNA"/>
</dbReference>
<name>A0A0W0FW56_MONRR</name>
<dbReference type="InterPro" id="IPR016181">
    <property type="entry name" value="Acyl_CoA_acyltransferase"/>
</dbReference>